<accession>A0A1F7WK23</accession>
<dbReference type="SUPFAM" id="SSF88659">
    <property type="entry name" value="Sigma3 and sigma4 domains of RNA polymerase sigma factors"/>
    <property type="match status" value="1"/>
</dbReference>
<reference evidence="7 8" key="1">
    <citation type="journal article" date="2016" name="Nat. Commun.">
        <title>Thousands of microbial genomes shed light on interconnected biogeochemical processes in an aquifer system.</title>
        <authorList>
            <person name="Anantharaman K."/>
            <person name="Brown C.T."/>
            <person name="Hug L.A."/>
            <person name="Sharon I."/>
            <person name="Castelle C.J."/>
            <person name="Probst A.J."/>
            <person name="Thomas B.C."/>
            <person name="Singh A."/>
            <person name="Wilkins M.J."/>
            <person name="Karaoz U."/>
            <person name="Brodie E.L."/>
            <person name="Williams K.H."/>
            <person name="Hubbard S.S."/>
            <person name="Banfield J.F."/>
        </authorList>
    </citation>
    <scope>NUCLEOTIDE SEQUENCE [LARGE SCALE GENOMIC DNA]</scope>
</reference>
<evidence type="ECO:0000256" key="5">
    <source>
        <dbReference type="ARBA" id="ARBA00023163"/>
    </source>
</evidence>
<comment type="caution">
    <text evidence="7">The sequence shown here is derived from an EMBL/GenBank/DDBJ whole genome shotgun (WGS) entry which is preliminary data.</text>
</comment>
<dbReference type="SUPFAM" id="SSF88946">
    <property type="entry name" value="Sigma2 domain of RNA polymerase sigma factors"/>
    <property type="match status" value="1"/>
</dbReference>
<dbReference type="Proteomes" id="UP000178735">
    <property type="component" value="Unassembled WGS sequence"/>
</dbReference>
<organism evidence="7 8">
    <name type="scientific">Candidatus Wallbacteria bacterium GWC2_49_35</name>
    <dbReference type="NCBI Taxonomy" id="1817813"/>
    <lineage>
        <taxon>Bacteria</taxon>
        <taxon>Candidatus Walliibacteriota</taxon>
    </lineage>
</organism>
<dbReference type="Gene3D" id="1.10.1740.10">
    <property type="match status" value="1"/>
</dbReference>
<dbReference type="InterPro" id="IPR039425">
    <property type="entry name" value="RNA_pol_sigma-70-like"/>
</dbReference>
<keyword evidence="4" id="KW-0238">DNA-binding</keyword>
<dbReference type="PANTHER" id="PTHR43133:SF8">
    <property type="entry name" value="RNA POLYMERASE SIGMA FACTOR HI_1459-RELATED"/>
    <property type="match status" value="1"/>
</dbReference>
<dbReference type="Pfam" id="PF08281">
    <property type="entry name" value="Sigma70_r4_2"/>
    <property type="match status" value="1"/>
</dbReference>
<evidence type="ECO:0000313" key="7">
    <source>
        <dbReference type="EMBL" id="OGM02488.1"/>
    </source>
</evidence>
<evidence type="ECO:0000256" key="2">
    <source>
        <dbReference type="ARBA" id="ARBA00023015"/>
    </source>
</evidence>
<evidence type="ECO:0000313" key="8">
    <source>
        <dbReference type="Proteomes" id="UP000178735"/>
    </source>
</evidence>
<dbReference type="InterPro" id="IPR013249">
    <property type="entry name" value="RNA_pol_sigma70_r4_t2"/>
</dbReference>
<evidence type="ECO:0000256" key="1">
    <source>
        <dbReference type="ARBA" id="ARBA00010641"/>
    </source>
</evidence>
<dbReference type="InterPro" id="IPR013324">
    <property type="entry name" value="RNA_pol_sigma_r3/r4-like"/>
</dbReference>
<dbReference type="GO" id="GO:0003677">
    <property type="term" value="F:DNA binding"/>
    <property type="evidence" value="ECO:0007669"/>
    <property type="project" value="UniProtKB-KW"/>
</dbReference>
<keyword evidence="3" id="KW-0731">Sigma factor</keyword>
<dbReference type="Gene3D" id="1.10.10.10">
    <property type="entry name" value="Winged helix-like DNA-binding domain superfamily/Winged helix DNA-binding domain"/>
    <property type="match status" value="1"/>
</dbReference>
<evidence type="ECO:0000256" key="3">
    <source>
        <dbReference type="ARBA" id="ARBA00023082"/>
    </source>
</evidence>
<feature type="domain" description="RNA polymerase sigma factor 70 region 4 type 2" evidence="6">
    <location>
        <begin position="130"/>
        <end position="180"/>
    </location>
</feature>
<dbReference type="NCBIfam" id="TIGR02937">
    <property type="entry name" value="sigma70-ECF"/>
    <property type="match status" value="1"/>
</dbReference>
<dbReference type="PANTHER" id="PTHR43133">
    <property type="entry name" value="RNA POLYMERASE ECF-TYPE SIGMA FACTO"/>
    <property type="match status" value="1"/>
</dbReference>
<dbReference type="InterPro" id="IPR013325">
    <property type="entry name" value="RNA_pol_sigma_r2"/>
</dbReference>
<dbReference type="GO" id="GO:0006352">
    <property type="term" value="P:DNA-templated transcription initiation"/>
    <property type="evidence" value="ECO:0007669"/>
    <property type="project" value="InterPro"/>
</dbReference>
<proteinExistence type="inferred from homology"/>
<dbReference type="InterPro" id="IPR036388">
    <property type="entry name" value="WH-like_DNA-bd_sf"/>
</dbReference>
<dbReference type="AlphaFoldDB" id="A0A1F7WK23"/>
<dbReference type="InterPro" id="IPR014284">
    <property type="entry name" value="RNA_pol_sigma-70_dom"/>
</dbReference>
<dbReference type="EMBL" id="MGFH01000207">
    <property type="protein sequence ID" value="OGM02488.1"/>
    <property type="molecule type" value="Genomic_DNA"/>
</dbReference>
<evidence type="ECO:0000259" key="6">
    <source>
        <dbReference type="Pfam" id="PF08281"/>
    </source>
</evidence>
<protein>
    <recommendedName>
        <fullName evidence="6">RNA polymerase sigma factor 70 region 4 type 2 domain-containing protein</fullName>
    </recommendedName>
</protein>
<keyword evidence="5" id="KW-0804">Transcription</keyword>
<dbReference type="CDD" id="cd06171">
    <property type="entry name" value="Sigma70_r4"/>
    <property type="match status" value="1"/>
</dbReference>
<dbReference type="STRING" id="1817813.A2008_03205"/>
<dbReference type="GO" id="GO:0016987">
    <property type="term" value="F:sigma factor activity"/>
    <property type="evidence" value="ECO:0007669"/>
    <property type="project" value="UniProtKB-KW"/>
</dbReference>
<sequence length="201" mass="22754">MEAIGMSEYKSIINEGFNDFDAVYSKYYLRLSYFIKNSIAGSYEDAENIAQEAFMIFFKKLNGGAEKEGGLAFEDERSAASYIYQIARNLIQNHNRKSYFRKMVDSVYLFFQAGGVVMEKYDEVELKTDFDMAIARLPETYREVLMLKYISEMSCEQIAKVLDISEGTVKSRFFNGSAKMAGILKEYGGGNAGGGKVNENE</sequence>
<comment type="similarity">
    <text evidence="1">Belongs to the sigma-70 factor family. ECF subfamily.</text>
</comment>
<name>A0A1F7WK23_9BACT</name>
<gene>
    <name evidence="7" type="ORF">A2008_03205</name>
</gene>
<evidence type="ECO:0000256" key="4">
    <source>
        <dbReference type="ARBA" id="ARBA00023125"/>
    </source>
</evidence>
<keyword evidence="2" id="KW-0805">Transcription regulation</keyword>